<name>A0A3G6RLC5_CHRLC</name>
<evidence type="ECO:0000313" key="4">
    <source>
        <dbReference type="EMBL" id="PNW11656.1"/>
    </source>
</evidence>
<dbReference type="RefSeq" id="WP_103293680.1">
    <property type="nucleotide sequence ID" value="NZ_CP033924.1"/>
</dbReference>
<proteinExistence type="predicted"/>
<evidence type="ECO:0000256" key="1">
    <source>
        <dbReference type="ARBA" id="ARBA00022729"/>
    </source>
</evidence>
<dbReference type="Proteomes" id="UP000279972">
    <property type="component" value="Chromosome"/>
</dbReference>
<evidence type="ECO:0000259" key="2">
    <source>
        <dbReference type="Pfam" id="PF18962"/>
    </source>
</evidence>
<dbReference type="OrthoDB" id="1433593at2"/>
<organism evidence="4 5">
    <name type="scientific">Chryseobacterium lactis</name>
    <dbReference type="NCBI Taxonomy" id="1241981"/>
    <lineage>
        <taxon>Bacteria</taxon>
        <taxon>Pseudomonadati</taxon>
        <taxon>Bacteroidota</taxon>
        <taxon>Flavobacteriia</taxon>
        <taxon>Flavobacteriales</taxon>
        <taxon>Weeksellaceae</taxon>
        <taxon>Chryseobacterium group</taxon>
        <taxon>Chryseobacterium</taxon>
    </lineage>
</organism>
<reference evidence="3 6" key="2">
    <citation type="submission" date="2018-11" db="EMBL/GenBank/DDBJ databases">
        <title>Proposal to divide the Flavobacteriaceae and reorganize its genera based on Amino Acid Identity values calculated from whole genome sequences.</title>
        <authorList>
            <person name="Nicholson A.C."/>
            <person name="Gulvik C.A."/>
            <person name="Whitney A.M."/>
            <person name="Humrighouse B.W."/>
            <person name="Bell M."/>
            <person name="Holmes B."/>
            <person name="Steigerwalt A.G."/>
            <person name="Villarma A."/>
            <person name="Sheth M."/>
            <person name="Batra D."/>
            <person name="Pryor J."/>
            <person name="Bernardet J.-F."/>
            <person name="Hugo C."/>
            <person name="Kampfer P."/>
            <person name="Newman J."/>
            <person name="McQuiston J.R."/>
        </authorList>
    </citation>
    <scope>NUCLEOTIDE SEQUENCE [LARGE SCALE GENOMIC DNA]</scope>
    <source>
        <strain evidence="3 6">KC_1864</strain>
    </source>
</reference>
<dbReference type="Pfam" id="PF18962">
    <property type="entry name" value="Por_Secre_tail"/>
    <property type="match status" value="1"/>
</dbReference>
<dbReference type="NCBIfam" id="TIGR04183">
    <property type="entry name" value="Por_Secre_tail"/>
    <property type="match status" value="1"/>
</dbReference>
<protein>
    <submittedName>
        <fullName evidence="3">T9SS C-terminal target domain-containing protein</fullName>
    </submittedName>
</protein>
<gene>
    <name evidence="4" type="ORF">C1637_21355</name>
    <name evidence="3" type="ORF">EG342_16505</name>
</gene>
<dbReference type="AlphaFoldDB" id="A0A3G6RLC5"/>
<evidence type="ECO:0000313" key="5">
    <source>
        <dbReference type="Proteomes" id="UP000236262"/>
    </source>
</evidence>
<dbReference type="EMBL" id="PPEH01000011">
    <property type="protein sequence ID" value="PNW11656.1"/>
    <property type="molecule type" value="Genomic_DNA"/>
</dbReference>
<accession>A0A3G6RLC5</accession>
<keyword evidence="1" id="KW-0732">Signal</keyword>
<dbReference type="EMBL" id="CP033924">
    <property type="protein sequence ID" value="AZA83383.1"/>
    <property type="molecule type" value="Genomic_DNA"/>
</dbReference>
<dbReference type="KEGG" id="clac:EG342_16505"/>
<dbReference type="Proteomes" id="UP000236262">
    <property type="component" value="Unassembled WGS sequence"/>
</dbReference>
<dbReference type="InterPro" id="IPR026444">
    <property type="entry name" value="Secre_tail"/>
</dbReference>
<evidence type="ECO:0000313" key="6">
    <source>
        <dbReference type="Proteomes" id="UP000279972"/>
    </source>
</evidence>
<keyword evidence="6" id="KW-1185">Reference proteome</keyword>
<evidence type="ECO:0000313" key="3">
    <source>
        <dbReference type="EMBL" id="AZA83383.1"/>
    </source>
</evidence>
<feature type="domain" description="Secretion system C-terminal sorting" evidence="2">
    <location>
        <begin position="171"/>
        <end position="230"/>
    </location>
</feature>
<reference evidence="4 5" key="1">
    <citation type="submission" date="2018-01" db="EMBL/GenBank/DDBJ databases">
        <title>Draft genome sequences of Chryseobacterium lactis NCTC11390, Chryseobacterium oncorhynchi 701B-08, and Chryseobacterium viscerum 687B-08.</title>
        <authorList>
            <person name="Jeong J.-J."/>
            <person name="Lee Y.J."/>
            <person name="Park B."/>
            <person name="Choi I.-G."/>
            <person name="Kim K.D."/>
        </authorList>
    </citation>
    <scope>NUCLEOTIDE SEQUENCE [LARGE SCALE GENOMIC DNA]</scope>
    <source>
        <strain evidence="4 5">NCTC11390</strain>
    </source>
</reference>
<sequence length="237" mass="26222">MKKTLLLLLAGGLLTAQQTSELLGTNWYISKMVTSSGQTTNTPLIDNGVPATTISSAGGTSYVINSKYYNTATMLFSIMPGSNNLIKTAQSFTQLFYNGGNAGAVRNYDQKNVDIYVNGGYASLYNYQITTNGNVKTLVITDPSGNKIFYNNTANLSTKEVEAVKKTFKAYPNPVKEILYIENVERNLPIKIYDLSGKLVLETKTSDRKMSVDTNNLQKGQYILTIENYQSFNFTKE</sequence>